<protein>
    <submittedName>
        <fullName evidence="2">Uncharacterized protein</fullName>
    </submittedName>
</protein>
<feature type="compositionally biased region" description="Polar residues" evidence="1">
    <location>
        <begin position="91"/>
        <end position="100"/>
    </location>
</feature>
<dbReference type="EMBL" id="DS989828">
    <property type="protein sequence ID" value="EFR04824.1"/>
    <property type="molecule type" value="Genomic_DNA"/>
</dbReference>
<feature type="region of interest" description="Disordered" evidence="1">
    <location>
        <begin position="31"/>
        <end position="50"/>
    </location>
</feature>
<reference evidence="3" key="1">
    <citation type="journal article" date="2012" name="MBio">
        <title>Comparative genome analysis of Trichophyton rubrum and related dermatophytes reveals candidate genes involved in infection.</title>
        <authorList>
            <person name="Martinez D.A."/>
            <person name="Oliver B.G."/>
            <person name="Graeser Y."/>
            <person name="Goldberg J.M."/>
            <person name="Li W."/>
            <person name="Martinez-Rossi N.M."/>
            <person name="Monod M."/>
            <person name="Shelest E."/>
            <person name="Barton R.C."/>
            <person name="Birch E."/>
            <person name="Brakhage A.A."/>
            <person name="Chen Z."/>
            <person name="Gurr S.J."/>
            <person name="Heiman D."/>
            <person name="Heitman J."/>
            <person name="Kosti I."/>
            <person name="Rossi A."/>
            <person name="Saif S."/>
            <person name="Samalova M."/>
            <person name="Saunders C.W."/>
            <person name="Shea T."/>
            <person name="Summerbell R.C."/>
            <person name="Xu J."/>
            <person name="Young S."/>
            <person name="Zeng Q."/>
            <person name="Birren B.W."/>
            <person name="Cuomo C.A."/>
            <person name="White T.C."/>
        </authorList>
    </citation>
    <scope>NUCLEOTIDE SEQUENCE [LARGE SCALE GENOMIC DNA]</scope>
    <source>
        <strain evidence="3">ATCC MYA-4604 / CBS 118893</strain>
    </source>
</reference>
<feature type="region of interest" description="Disordered" evidence="1">
    <location>
        <begin position="154"/>
        <end position="199"/>
    </location>
</feature>
<dbReference type="Proteomes" id="UP000002669">
    <property type="component" value="Unassembled WGS sequence"/>
</dbReference>
<evidence type="ECO:0000256" key="1">
    <source>
        <dbReference type="SAM" id="MobiDB-lite"/>
    </source>
</evidence>
<feature type="compositionally biased region" description="Basic and acidic residues" evidence="1">
    <location>
        <begin position="175"/>
        <end position="199"/>
    </location>
</feature>
<proteinExistence type="predicted"/>
<gene>
    <name evidence="2" type="ORF">MGYG_07830</name>
</gene>
<dbReference type="VEuPathDB" id="FungiDB:MGYG_07830"/>
<accession>E4V4A0</accession>
<feature type="region of interest" description="Disordered" evidence="1">
    <location>
        <begin position="82"/>
        <end position="119"/>
    </location>
</feature>
<organism evidence="3">
    <name type="scientific">Arthroderma gypseum (strain ATCC MYA-4604 / CBS 118893)</name>
    <name type="common">Microsporum gypseum</name>
    <dbReference type="NCBI Taxonomy" id="535722"/>
    <lineage>
        <taxon>Eukaryota</taxon>
        <taxon>Fungi</taxon>
        <taxon>Dikarya</taxon>
        <taxon>Ascomycota</taxon>
        <taxon>Pezizomycotina</taxon>
        <taxon>Eurotiomycetes</taxon>
        <taxon>Eurotiomycetidae</taxon>
        <taxon>Onygenales</taxon>
        <taxon>Arthrodermataceae</taxon>
        <taxon>Nannizzia</taxon>
    </lineage>
</organism>
<name>E4V4A0_ARTGP</name>
<sequence>MIRRGGQGRHCVYRECHIFLSPVEPGCAVESEYGRGSEDQRGPERMTGERRERGLIWSKAAFDGLFGCPSVCGWFVGDVSGPGPESRKSPTRPTSGSCAQRPQDVRSIPGSERRKPREIDAGSRWSKLFDRDGGRRRCAVVAVVVVVGGRGGEVERENRKSRLASSGLYPKRKKSERERKQEVQTERGKEVETQRKGQA</sequence>
<dbReference type="HOGENOM" id="CLU_1371876_0_0_1"/>
<dbReference type="InParanoid" id="E4V4A0"/>
<keyword evidence="3" id="KW-1185">Reference proteome</keyword>
<feature type="compositionally biased region" description="Basic and acidic residues" evidence="1">
    <location>
        <begin position="32"/>
        <end position="50"/>
    </location>
</feature>
<dbReference type="GeneID" id="10025828"/>
<evidence type="ECO:0000313" key="3">
    <source>
        <dbReference type="Proteomes" id="UP000002669"/>
    </source>
</evidence>
<dbReference type="RefSeq" id="XP_003170587.1">
    <property type="nucleotide sequence ID" value="XM_003170539.1"/>
</dbReference>
<dbReference type="AlphaFoldDB" id="E4V4A0"/>
<evidence type="ECO:0000313" key="2">
    <source>
        <dbReference type="EMBL" id="EFR04824.1"/>
    </source>
</evidence>